<name>A0A067R208_ZOONE</name>
<evidence type="ECO:0000313" key="1">
    <source>
        <dbReference type="EMBL" id="KDR16892.1"/>
    </source>
</evidence>
<dbReference type="InParanoid" id="A0A067R208"/>
<organism evidence="1 2">
    <name type="scientific">Zootermopsis nevadensis</name>
    <name type="common">Dampwood termite</name>
    <dbReference type="NCBI Taxonomy" id="136037"/>
    <lineage>
        <taxon>Eukaryota</taxon>
        <taxon>Metazoa</taxon>
        <taxon>Ecdysozoa</taxon>
        <taxon>Arthropoda</taxon>
        <taxon>Hexapoda</taxon>
        <taxon>Insecta</taxon>
        <taxon>Pterygota</taxon>
        <taxon>Neoptera</taxon>
        <taxon>Polyneoptera</taxon>
        <taxon>Dictyoptera</taxon>
        <taxon>Blattodea</taxon>
        <taxon>Blattoidea</taxon>
        <taxon>Termitoidae</taxon>
        <taxon>Termopsidae</taxon>
        <taxon>Zootermopsis</taxon>
    </lineage>
</organism>
<gene>
    <name evidence="1" type="ORF">L798_08635</name>
</gene>
<protein>
    <submittedName>
        <fullName evidence="1">Uncharacterized protein</fullName>
    </submittedName>
</protein>
<reference evidence="1 2" key="1">
    <citation type="journal article" date="2014" name="Nat. Commun.">
        <title>Molecular traces of alternative social organization in a termite genome.</title>
        <authorList>
            <person name="Terrapon N."/>
            <person name="Li C."/>
            <person name="Robertson H.M."/>
            <person name="Ji L."/>
            <person name="Meng X."/>
            <person name="Booth W."/>
            <person name="Chen Z."/>
            <person name="Childers C.P."/>
            <person name="Glastad K.M."/>
            <person name="Gokhale K."/>
            <person name="Gowin J."/>
            <person name="Gronenberg W."/>
            <person name="Hermansen R.A."/>
            <person name="Hu H."/>
            <person name="Hunt B.G."/>
            <person name="Huylmans A.K."/>
            <person name="Khalil S.M."/>
            <person name="Mitchell R.D."/>
            <person name="Munoz-Torres M.C."/>
            <person name="Mustard J.A."/>
            <person name="Pan H."/>
            <person name="Reese J.T."/>
            <person name="Scharf M.E."/>
            <person name="Sun F."/>
            <person name="Vogel H."/>
            <person name="Xiao J."/>
            <person name="Yang W."/>
            <person name="Yang Z."/>
            <person name="Yang Z."/>
            <person name="Zhou J."/>
            <person name="Zhu J."/>
            <person name="Brent C.S."/>
            <person name="Elsik C.G."/>
            <person name="Goodisman M.A."/>
            <person name="Liberles D.A."/>
            <person name="Roe R.M."/>
            <person name="Vargo E.L."/>
            <person name="Vilcinskas A."/>
            <person name="Wang J."/>
            <person name="Bornberg-Bauer E."/>
            <person name="Korb J."/>
            <person name="Zhang G."/>
            <person name="Liebig J."/>
        </authorList>
    </citation>
    <scope>NUCLEOTIDE SEQUENCE [LARGE SCALE GENOMIC DNA]</scope>
    <source>
        <tissue evidence="1">Whole organism</tissue>
    </source>
</reference>
<dbReference type="Proteomes" id="UP000027135">
    <property type="component" value="Unassembled WGS sequence"/>
</dbReference>
<proteinExistence type="predicted"/>
<accession>A0A067R208</accession>
<keyword evidence="2" id="KW-1185">Reference proteome</keyword>
<evidence type="ECO:0000313" key="2">
    <source>
        <dbReference type="Proteomes" id="UP000027135"/>
    </source>
</evidence>
<dbReference type="AlphaFoldDB" id="A0A067R208"/>
<sequence length="80" mass="8932">MQLLYTRTHKRCSFREAFITPALLHTSHFGGLNSGALVTAVITGPTGVVEKNTSSQRTPGKPLQRHCRNRVCFYCGWIVN</sequence>
<dbReference type="EMBL" id="KK852771">
    <property type="protein sequence ID" value="KDR16892.1"/>
    <property type="molecule type" value="Genomic_DNA"/>
</dbReference>